<reference evidence="6" key="1">
    <citation type="submission" date="2022-03" db="EMBL/GenBank/DDBJ databases">
        <title>Draft genome sequence of Aduncisulcus paluster, a free-living microaerophilic Fornicata.</title>
        <authorList>
            <person name="Yuyama I."/>
            <person name="Kume K."/>
            <person name="Tamura T."/>
            <person name="Inagaki Y."/>
            <person name="Hashimoto T."/>
        </authorList>
    </citation>
    <scope>NUCLEOTIDE SEQUENCE</scope>
    <source>
        <strain evidence="6">NY0171</strain>
    </source>
</reference>
<keyword evidence="2" id="KW-0539">Nucleus</keyword>
<evidence type="ECO:0000256" key="1">
    <source>
        <dbReference type="ARBA" id="ARBA00004123"/>
    </source>
</evidence>
<comment type="caution">
    <text evidence="6">The sequence shown here is derived from an EMBL/GenBank/DDBJ whole genome shotgun (WGS) entry which is preliminary data.</text>
</comment>
<dbReference type="PROSITE" id="PS00028">
    <property type="entry name" value="ZINC_FINGER_C2H2_1"/>
    <property type="match status" value="1"/>
</dbReference>
<feature type="compositionally biased region" description="Basic residues" evidence="4">
    <location>
        <begin position="1"/>
        <end position="13"/>
    </location>
</feature>
<feature type="compositionally biased region" description="Acidic residues" evidence="4">
    <location>
        <begin position="229"/>
        <end position="238"/>
    </location>
</feature>
<dbReference type="PANTHER" id="PTHR12786">
    <property type="entry name" value="SPLICING FACTOR SF3A-RELATED"/>
    <property type="match status" value="1"/>
</dbReference>
<dbReference type="InterPro" id="IPR051421">
    <property type="entry name" value="RNA_Proc_DNA_Dmg_Regulator"/>
</dbReference>
<proteinExistence type="predicted"/>
<evidence type="ECO:0000259" key="5">
    <source>
        <dbReference type="PROSITE" id="PS50157"/>
    </source>
</evidence>
<dbReference type="InterPro" id="IPR013087">
    <property type="entry name" value="Znf_C2H2_type"/>
</dbReference>
<comment type="subcellular location">
    <subcellularLocation>
        <location evidence="1">Nucleus</location>
    </subcellularLocation>
</comment>
<dbReference type="SUPFAM" id="SSF57667">
    <property type="entry name" value="beta-beta-alpha zinc fingers"/>
    <property type="match status" value="1"/>
</dbReference>
<protein>
    <submittedName>
        <fullName evidence="6">Splicing factor 3A subunit 3 like protein</fullName>
    </submittedName>
</protein>
<feature type="region of interest" description="Disordered" evidence="4">
    <location>
        <begin position="373"/>
        <end position="397"/>
    </location>
</feature>
<feature type="domain" description="C2H2-type" evidence="5">
    <location>
        <begin position="290"/>
        <end position="315"/>
    </location>
</feature>
<dbReference type="PROSITE" id="PS50157">
    <property type="entry name" value="ZINC_FINGER_C2H2_2"/>
    <property type="match status" value="1"/>
</dbReference>
<evidence type="ECO:0000256" key="4">
    <source>
        <dbReference type="SAM" id="MobiDB-lite"/>
    </source>
</evidence>
<name>A0ABQ5JQ62_9EUKA</name>
<dbReference type="Proteomes" id="UP001057375">
    <property type="component" value="Unassembled WGS sequence"/>
</dbReference>
<dbReference type="InterPro" id="IPR036236">
    <property type="entry name" value="Znf_C2H2_sf"/>
</dbReference>
<evidence type="ECO:0000313" key="7">
    <source>
        <dbReference type="Proteomes" id="UP001057375"/>
    </source>
</evidence>
<dbReference type="PANTHER" id="PTHR12786:SF2">
    <property type="entry name" value="SPLICING FACTOR 3A SUBUNIT 3"/>
    <property type="match status" value="1"/>
</dbReference>
<gene>
    <name evidence="6" type="ORF">ADUPG1_010175</name>
</gene>
<evidence type="ECO:0000313" key="6">
    <source>
        <dbReference type="EMBL" id="GKT13087.1"/>
    </source>
</evidence>
<keyword evidence="3" id="KW-0862">Zinc</keyword>
<evidence type="ECO:0000256" key="3">
    <source>
        <dbReference type="PROSITE-ProRule" id="PRU00042"/>
    </source>
</evidence>
<accession>A0ABQ5JQ62</accession>
<keyword evidence="3" id="KW-0863">Zinc-finger</keyword>
<sequence length="397" mass="45126">MEPKELRKKKREKRREEEEAKGLTSSSSSFSHPSLFFPSFCPFCDRQFKSYTLFSHHLSGKKCVKCREKIKSELEASGVWKWKNGTQGTQEEEEREEERGRETIIEQRGEKDEEKVDMMEPQSIPGTQFPSLPVLFSSIPDAQLLTSTSSALTKDISLHPFFPSHILSSSSSSSPSSRILPFPLSSFQPRLLISLLISLASLLGPVIKHTRSRIEGRTASTGAIVGIEPSEEESDVSGDLDGGDKQVGPTSDDKTKKVSTFYKSKTLPILADGLSIAPWLYKIQGLKHKFECEICGKVYEGQQSFEQHFNNITHTKALKAIGIPNSRYMFGVVSVKDALKLHAEIQKEGERNAWVTFRDEEIQDRAGKVWRREEWQERQNMRKEEREHAKRSKSMEK</sequence>
<dbReference type="EMBL" id="BQXS01011471">
    <property type="protein sequence ID" value="GKT13087.1"/>
    <property type="molecule type" value="Genomic_DNA"/>
</dbReference>
<organism evidence="6 7">
    <name type="scientific">Aduncisulcus paluster</name>
    <dbReference type="NCBI Taxonomy" id="2918883"/>
    <lineage>
        <taxon>Eukaryota</taxon>
        <taxon>Metamonada</taxon>
        <taxon>Carpediemonas-like organisms</taxon>
        <taxon>Aduncisulcus</taxon>
    </lineage>
</organism>
<dbReference type="Pfam" id="PF11931">
    <property type="entry name" value="SF3a60_Prp9_C"/>
    <property type="match status" value="1"/>
</dbReference>
<evidence type="ECO:0000256" key="2">
    <source>
        <dbReference type="ARBA" id="ARBA00023242"/>
    </source>
</evidence>
<keyword evidence="3" id="KW-0479">Metal-binding</keyword>
<feature type="region of interest" description="Disordered" evidence="4">
    <location>
        <begin position="228"/>
        <end position="255"/>
    </location>
</feature>
<feature type="region of interest" description="Disordered" evidence="4">
    <location>
        <begin position="82"/>
        <end position="102"/>
    </location>
</feature>
<keyword evidence="7" id="KW-1185">Reference proteome</keyword>
<feature type="region of interest" description="Disordered" evidence="4">
    <location>
        <begin position="1"/>
        <end position="30"/>
    </location>
</feature>
<dbReference type="InterPro" id="IPR024598">
    <property type="entry name" value="SF3a60/Prp9_C"/>
</dbReference>